<dbReference type="SUPFAM" id="SSF53822">
    <property type="entry name" value="Periplasmic binding protein-like I"/>
    <property type="match status" value="1"/>
</dbReference>
<dbReference type="Proteomes" id="UP001595973">
    <property type="component" value="Unassembled WGS sequence"/>
</dbReference>
<keyword evidence="7" id="KW-1185">Reference proteome</keyword>
<dbReference type="Pfam" id="PF13458">
    <property type="entry name" value="Peripla_BP_6"/>
    <property type="match status" value="1"/>
</dbReference>
<dbReference type="InterPro" id="IPR051010">
    <property type="entry name" value="BCAA_transport"/>
</dbReference>
<evidence type="ECO:0000313" key="6">
    <source>
        <dbReference type="EMBL" id="MFC4667207.1"/>
    </source>
</evidence>
<evidence type="ECO:0000256" key="4">
    <source>
        <dbReference type="SAM" id="SignalP"/>
    </source>
</evidence>
<dbReference type="Gene3D" id="3.40.50.2300">
    <property type="match status" value="2"/>
</dbReference>
<keyword evidence="3" id="KW-0029">Amino-acid transport</keyword>
<evidence type="ECO:0000256" key="3">
    <source>
        <dbReference type="ARBA" id="ARBA00022970"/>
    </source>
</evidence>
<evidence type="ECO:0000256" key="1">
    <source>
        <dbReference type="ARBA" id="ARBA00010062"/>
    </source>
</evidence>
<dbReference type="InterPro" id="IPR028081">
    <property type="entry name" value="Leu-bd"/>
</dbReference>
<proteinExistence type="inferred from homology"/>
<protein>
    <submittedName>
        <fullName evidence="6">ABC transporter substrate-binding protein</fullName>
    </submittedName>
</protein>
<comment type="caution">
    <text evidence="6">The sequence shown here is derived from an EMBL/GenBank/DDBJ whole genome shotgun (WGS) entry which is preliminary data.</text>
</comment>
<sequence length="420" mass="44542">MKKAFYGSLSAMALVAAGATVATAQQGPLKVGVLATLEGTYTVLGEDGMRGLKTALKQADNKAGGREIELVVQSTDASPDSALRGARKLVEQDKVDLVIGPLSGSEGIAIRDYSKTQPQVTFINGISGAQETTFVDPSPNFFRFNTDGAQWGVGLGDYVVNGKGWKKVASVAEDYSFAYTNFLGFALGFCEAGGEITDRQWVPLGTKDFGSIIAALPDDVDAIYVGLGGGDAVNFLNQYQQAGGDAHFIGGSIMVDGTVLSSEGSAKQALIGTPSSGPQADTWDDPKWQEYVKAYQDAFPPDQRFPIPSLLATGYYNATNAMLQCMDKVGGDLSDGQAKFRDCLSNIELDAPNGKITLDDNRQAVGTNFVIEVVEQPDGTLATKMVSMVDNVNQSLGLDLDKFKAIGLPSRDTPECKTSY</sequence>
<dbReference type="PANTHER" id="PTHR30483">
    <property type="entry name" value="LEUCINE-SPECIFIC-BINDING PROTEIN"/>
    <property type="match status" value="1"/>
</dbReference>
<evidence type="ECO:0000259" key="5">
    <source>
        <dbReference type="Pfam" id="PF13458"/>
    </source>
</evidence>
<keyword evidence="2 4" id="KW-0732">Signal</keyword>
<evidence type="ECO:0000256" key="2">
    <source>
        <dbReference type="ARBA" id="ARBA00022729"/>
    </source>
</evidence>
<feature type="signal peptide" evidence="4">
    <location>
        <begin position="1"/>
        <end position="24"/>
    </location>
</feature>
<evidence type="ECO:0000313" key="7">
    <source>
        <dbReference type="Proteomes" id="UP001595973"/>
    </source>
</evidence>
<reference evidence="7" key="1">
    <citation type="journal article" date="2019" name="Int. J. Syst. Evol. Microbiol.">
        <title>The Global Catalogue of Microorganisms (GCM) 10K type strain sequencing project: providing services to taxonomists for standard genome sequencing and annotation.</title>
        <authorList>
            <consortium name="The Broad Institute Genomics Platform"/>
            <consortium name="The Broad Institute Genome Sequencing Center for Infectious Disease"/>
            <person name="Wu L."/>
            <person name="Ma J."/>
        </authorList>
    </citation>
    <scope>NUCLEOTIDE SEQUENCE [LARGE SCALE GENOMIC DNA]</scope>
    <source>
        <strain evidence="7">CGMCC 4.7283</strain>
    </source>
</reference>
<dbReference type="PANTHER" id="PTHR30483:SF6">
    <property type="entry name" value="PERIPLASMIC BINDING PROTEIN OF ABC TRANSPORTER FOR NATURAL AMINO ACIDS"/>
    <property type="match status" value="1"/>
</dbReference>
<comment type="similarity">
    <text evidence="1">Belongs to the leucine-binding protein family.</text>
</comment>
<dbReference type="EMBL" id="JBHSGI010000002">
    <property type="protein sequence ID" value="MFC4667207.1"/>
    <property type="molecule type" value="Genomic_DNA"/>
</dbReference>
<accession>A0ABV9KAV5</accession>
<dbReference type="InterPro" id="IPR028082">
    <property type="entry name" value="Peripla_BP_I"/>
</dbReference>
<dbReference type="CDD" id="cd06332">
    <property type="entry name" value="PBP1_aromatic_compounds-like"/>
    <property type="match status" value="1"/>
</dbReference>
<feature type="chain" id="PRO_5045456502" evidence="4">
    <location>
        <begin position="25"/>
        <end position="420"/>
    </location>
</feature>
<keyword evidence="3" id="KW-0813">Transport</keyword>
<name>A0ABV9KAV5_9RHOB</name>
<gene>
    <name evidence="6" type="ORF">ACFO5X_01465</name>
</gene>
<dbReference type="RefSeq" id="WP_380715202.1">
    <property type="nucleotide sequence ID" value="NZ_JBHSGI010000002.1"/>
</dbReference>
<feature type="domain" description="Leucine-binding protein" evidence="5">
    <location>
        <begin position="28"/>
        <end position="374"/>
    </location>
</feature>
<organism evidence="6 7">
    <name type="scientific">Seohaeicola nanhaiensis</name>
    <dbReference type="NCBI Taxonomy" id="1387282"/>
    <lineage>
        <taxon>Bacteria</taxon>
        <taxon>Pseudomonadati</taxon>
        <taxon>Pseudomonadota</taxon>
        <taxon>Alphaproteobacteria</taxon>
        <taxon>Rhodobacterales</taxon>
        <taxon>Roseobacteraceae</taxon>
        <taxon>Seohaeicola</taxon>
    </lineage>
</organism>